<comment type="caution">
    <text evidence="4">The sequence shown here is derived from an EMBL/GenBank/DDBJ whole genome shotgun (WGS) entry which is preliminary data.</text>
</comment>
<keyword evidence="2" id="KW-0520">NAD</keyword>
<dbReference type="Gene3D" id="3.40.309.10">
    <property type="entry name" value="Aldehyde Dehydrogenase, Chain A, domain 2"/>
    <property type="match status" value="1"/>
</dbReference>
<evidence type="ECO:0000256" key="1">
    <source>
        <dbReference type="ARBA" id="ARBA00009986"/>
    </source>
</evidence>
<evidence type="ECO:0000313" key="5">
    <source>
        <dbReference type="Proteomes" id="UP001285636"/>
    </source>
</evidence>
<feature type="non-terminal residue" evidence="4">
    <location>
        <position position="1"/>
    </location>
</feature>
<dbReference type="GO" id="GO:0016620">
    <property type="term" value="F:oxidoreductase activity, acting on the aldehyde or oxo group of donors, NAD or NADP as acceptor"/>
    <property type="evidence" value="ECO:0007669"/>
    <property type="project" value="InterPro"/>
</dbReference>
<accession>A0AAJ2NTL5</accession>
<name>A0AAJ2NTL5_ALKPS</name>
<dbReference type="EMBL" id="JAWJAY010001743">
    <property type="protein sequence ID" value="MDV2888619.1"/>
    <property type="molecule type" value="Genomic_DNA"/>
</dbReference>
<evidence type="ECO:0000256" key="2">
    <source>
        <dbReference type="ARBA" id="ARBA00023027"/>
    </source>
</evidence>
<proteinExistence type="inferred from homology"/>
<dbReference type="Pfam" id="PF00171">
    <property type="entry name" value="Aldedh"/>
    <property type="match status" value="1"/>
</dbReference>
<dbReference type="SUPFAM" id="SSF53720">
    <property type="entry name" value="ALDH-like"/>
    <property type="match status" value="1"/>
</dbReference>
<dbReference type="InterPro" id="IPR016161">
    <property type="entry name" value="Ald_DH/histidinol_DH"/>
</dbReference>
<dbReference type="Proteomes" id="UP001285636">
    <property type="component" value="Unassembled WGS sequence"/>
</dbReference>
<dbReference type="RefSeq" id="WP_323468469.1">
    <property type="nucleotide sequence ID" value="NZ_JAWJAY010001743.1"/>
</dbReference>
<reference evidence="4" key="1">
    <citation type="submission" date="2023-10" db="EMBL/GenBank/DDBJ databases">
        <title>Screening of Alkalihalophilus pseudofirmusBZ-TG-HK211 and Its Alleviation of Salt Stress on Rapeseed Growth.</title>
        <authorList>
            <person name="Zhao B."/>
            <person name="Guo T."/>
        </authorList>
    </citation>
    <scope>NUCLEOTIDE SEQUENCE</scope>
    <source>
        <strain evidence="4">BZ-TG-HK211</strain>
    </source>
</reference>
<gene>
    <name evidence="4" type="ORF">RYX45_26005</name>
</gene>
<sequence length="75" mass="8405">IFSHTNPDMRIVKEEIFGPVLVIQTFKDEEDAIKLANDSQYGLAGAVFTSDGAKAQRVIRKLRAGITWINTYHPT</sequence>
<organism evidence="4 5">
    <name type="scientific">Alkalihalophilus pseudofirmus</name>
    <name type="common">Bacillus pseudofirmus</name>
    <dbReference type="NCBI Taxonomy" id="79885"/>
    <lineage>
        <taxon>Bacteria</taxon>
        <taxon>Bacillati</taxon>
        <taxon>Bacillota</taxon>
        <taxon>Bacilli</taxon>
        <taxon>Bacillales</taxon>
        <taxon>Bacillaceae</taxon>
        <taxon>Alkalihalophilus</taxon>
    </lineage>
</organism>
<dbReference type="AlphaFoldDB" id="A0AAJ2NTL5"/>
<evidence type="ECO:0000313" key="4">
    <source>
        <dbReference type="EMBL" id="MDV2888619.1"/>
    </source>
</evidence>
<evidence type="ECO:0000259" key="3">
    <source>
        <dbReference type="Pfam" id="PF00171"/>
    </source>
</evidence>
<feature type="non-terminal residue" evidence="4">
    <location>
        <position position="75"/>
    </location>
</feature>
<feature type="domain" description="Aldehyde dehydrogenase" evidence="3">
    <location>
        <begin position="1"/>
        <end position="73"/>
    </location>
</feature>
<dbReference type="PANTHER" id="PTHR43860">
    <property type="entry name" value="BETAINE ALDEHYDE DEHYDROGENASE"/>
    <property type="match status" value="1"/>
</dbReference>
<protein>
    <submittedName>
        <fullName evidence="4">Aldehyde dehydrogenase family protein</fullName>
    </submittedName>
</protein>
<comment type="similarity">
    <text evidence="1">Belongs to the aldehyde dehydrogenase family.</text>
</comment>
<dbReference type="InterPro" id="IPR015590">
    <property type="entry name" value="Aldehyde_DH_dom"/>
</dbReference>
<dbReference type="PANTHER" id="PTHR43860:SF2">
    <property type="entry name" value="BETAINE ALDEHYDE DEHYDROGENASE-RELATED"/>
    <property type="match status" value="1"/>
</dbReference>
<dbReference type="InterPro" id="IPR016163">
    <property type="entry name" value="Ald_DH_C"/>
</dbReference>